<dbReference type="EMBL" id="MU274902">
    <property type="protein sequence ID" value="KAI0093002.1"/>
    <property type="molecule type" value="Genomic_DNA"/>
</dbReference>
<sequence length="510" mass="58365">MSLVTSIPIALLLCVVIHQLYARKQTRAPSLPSPPGDPILGHLRYMPDVNDRDTVFYDWGCKYGDVFQLNVLGKPIVVINSEKAAMELMEKRSAIYSDRPPMPLFERDGWKDGVVAAKYGPLLTRQRKMFHSPLAKGTMPEYEAVQEQEVNFLLQGLLDEPHECRRLFRLYTSSILTTLIYGHRIRSFDDAYYKIAEDFDLMHEAAHPSLLDISPYFEYLPSWFPGAWFIRHIKEMRPKLLYMMRMPLESVWLELSGKVVEPSYASRNLEALAKNGKISDRDWWIIEMTSNQLLTGGTDTSFQTLQWFIVCMLTNPDAQVKAQREIDDVVGRDRLPNFADQDSLPYVQCIMHEVMRWQPVVPVGIAHQSTAEDIYEGMRIPKGSVMIANPRGVTWDENLYHNPRQFKPERFLPKPDGAGENFPVHSIFGWGRRICPGRHLAEANIWLAIARILSVFTVTKAKDENGKPIEPVIKWGTGLVRHPEPFVFDMLPRDGNAPLLIRSANSQKGS</sequence>
<accession>A0ACB8UF68</accession>
<reference evidence="1" key="1">
    <citation type="journal article" date="2021" name="Environ. Microbiol.">
        <title>Gene family expansions and transcriptome signatures uncover fungal adaptations to wood decay.</title>
        <authorList>
            <person name="Hage H."/>
            <person name="Miyauchi S."/>
            <person name="Viragh M."/>
            <person name="Drula E."/>
            <person name="Min B."/>
            <person name="Chaduli D."/>
            <person name="Navarro D."/>
            <person name="Favel A."/>
            <person name="Norest M."/>
            <person name="Lesage-Meessen L."/>
            <person name="Balint B."/>
            <person name="Merenyi Z."/>
            <person name="de Eugenio L."/>
            <person name="Morin E."/>
            <person name="Martinez A.T."/>
            <person name="Baldrian P."/>
            <person name="Stursova M."/>
            <person name="Martinez M.J."/>
            <person name="Novotny C."/>
            <person name="Magnuson J.K."/>
            <person name="Spatafora J.W."/>
            <person name="Maurice S."/>
            <person name="Pangilinan J."/>
            <person name="Andreopoulos W."/>
            <person name="LaButti K."/>
            <person name="Hundley H."/>
            <person name="Na H."/>
            <person name="Kuo A."/>
            <person name="Barry K."/>
            <person name="Lipzen A."/>
            <person name="Henrissat B."/>
            <person name="Riley R."/>
            <person name="Ahrendt S."/>
            <person name="Nagy L.G."/>
            <person name="Grigoriev I.V."/>
            <person name="Martin F."/>
            <person name="Rosso M.N."/>
        </authorList>
    </citation>
    <scope>NUCLEOTIDE SEQUENCE</scope>
    <source>
        <strain evidence="1">CBS 384.51</strain>
    </source>
</reference>
<keyword evidence="2" id="KW-1185">Reference proteome</keyword>
<gene>
    <name evidence="1" type="ORF">BDY19DRAFT_882994</name>
</gene>
<organism evidence="1 2">
    <name type="scientific">Irpex rosettiformis</name>
    <dbReference type="NCBI Taxonomy" id="378272"/>
    <lineage>
        <taxon>Eukaryota</taxon>
        <taxon>Fungi</taxon>
        <taxon>Dikarya</taxon>
        <taxon>Basidiomycota</taxon>
        <taxon>Agaricomycotina</taxon>
        <taxon>Agaricomycetes</taxon>
        <taxon>Polyporales</taxon>
        <taxon>Irpicaceae</taxon>
        <taxon>Irpex</taxon>
    </lineage>
</organism>
<evidence type="ECO:0000313" key="1">
    <source>
        <dbReference type="EMBL" id="KAI0093002.1"/>
    </source>
</evidence>
<name>A0ACB8UF68_9APHY</name>
<evidence type="ECO:0000313" key="2">
    <source>
        <dbReference type="Proteomes" id="UP001055072"/>
    </source>
</evidence>
<proteinExistence type="predicted"/>
<protein>
    <submittedName>
        <fullName evidence="1">Cytochrome P450</fullName>
    </submittedName>
</protein>
<dbReference type="Proteomes" id="UP001055072">
    <property type="component" value="Unassembled WGS sequence"/>
</dbReference>
<comment type="caution">
    <text evidence="1">The sequence shown here is derived from an EMBL/GenBank/DDBJ whole genome shotgun (WGS) entry which is preliminary data.</text>
</comment>